<dbReference type="PANTHER" id="PTHR34365:SF7">
    <property type="entry name" value="GLYCINE-RICH DOMAIN-CONTAINING PROTEIN 1"/>
    <property type="match status" value="1"/>
</dbReference>
<dbReference type="EMBL" id="KN833772">
    <property type="protein sequence ID" value="KIK20080.1"/>
    <property type="molecule type" value="Genomic_DNA"/>
</dbReference>
<reference evidence="2" key="2">
    <citation type="submission" date="2015-01" db="EMBL/GenBank/DDBJ databases">
        <title>Evolutionary Origins and Diversification of the Mycorrhizal Mutualists.</title>
        <authorList>
            <consortium name="DOE Joint Genome Institute"/>
            <consortium name="Mycorrhizal Genomics Consortium"/>
            <person name="Kohler A."/>
            <person name="Kuo A."/>
            <person name="Nagy L.G."/>
            <person name="Floudas D."/>
            <person name="Copeland A."/>
            <person name="Barry K.W."/>
            <person name="Cichocki N."/>
            <person name="Veneault-Fourrey C."/>
            <person name="LaButti K."/>
            <person name="Lindquist E.A."/>
            <person name="Lipzen A."/>
            <person name="Lundell T."/>
            <person name="Morin E."/>
            <person name="Murat C."/>
            <person name="Riley R."/>
            <person name="Ohm R."/>
            <person name="Sun H."/>
            <person name="Tunlid A."/>
            <person name="Henrissat B."/>
            <person name="Grigoriev I.V."/>
            <person name="Hibbett D.S."/>
            <person name="Martin F."/>
        </authorList>
    </citation>
    <scope>NUCLEOTIDE SEQUENCE [LARGE SCALE GENOMIC DNA]</scope>
    <source>
        <strain evidence="2">441</strain>
    </source>
</reference>
<organism evidence="1 2">
    <name type="scientific">Pisolithus microcarpus 441</name>
    <dbReference type="NCBI Taxonomy" id="765257"/>
    <lineage>
        <taxon>Eukaryota</taxon>
        <taxon>Fungi</taxon>
        <taxon>Dikarya</taxon>
        <taxon>Basidiomycota</taxon>
        <taxon>Agaricomycotina</taxon>
        <taxon>Agaricomycetes</taxon>
        <taxon>Agaricomycetidae</taxon>
        <taxon>Boletales</taxon>
        <taxon>Sclerodermatineae</taxon>
        <taxon>Pisolithaceae</taxon>
        <taxon>Pisolithus</taxon>
    </lineage>
</organism>
<dbReference type="OrthoDB" id="2684236at2759"/>
<proteinExistence type="predicted"/>
<sequence length="588" mass="63918">MSDEGLPVYTEHADPITETRVPAQPHLINPAYVRGHRTRSKVHLVTPSQLKGHLALLHAFHELKKKVQEGVDDRFPEYTRTLDGERRWTWFVALAVERFDRWCITIKHTDEEWMGLPPIDVVMVWHAYLLNPSWYAEDIIRIPALETLAKYNRALTARLDCPMLLTSPTPDSARVQTWQTRTGTRYDPFDAMSVMIQRPVACPKCERSFAVAFLDPSGRGYTQSSFKISCSCGLDITKDTLGMVKFLRNALEPEAPGKYLAGTLYTPQDACDTVRADKIRRMVLQSAPLAKVVHRASASGFPPGREAISAIQDVMAANEWDAVKLRRRIVGGVRAPKIVRRMLGAYTDDRMFSIDLVGAVLRQTSFTQKMYDLRWTEPGFFDSEEDAVVLKHCIARYRGFLGLMTQSPGSFFVPTLDIDLAWHTHQLLARRYEEECMELVGRYVNHDDKVEEDKLATSFDVTCRAWQDQYGLPYMFCGCALPEESIGQRLRRAFGCLQVNDGESSDGHNYSSLVPSAGVGAAATHPRCGGAGGCGSGCATGIGGFSGSACGGGCSGGGCGGGCGGGGCGGGGCGGGGGGGGGGCGGGC</sequence>
<evidence type="ECO:0008006" key="3">
    <source>
        <dbReference type="Google" id="ProtNLM"/>
    </source>
</evidence>
<dbReference type="PANTHER" id="PTHR34365">
    <property type="entry name" value="ENOLASE (DUF1399)"/>
    <property type="match status" value="1"/>
</dbReference>
<reference evidence="1 2" key="1">
    <citation type="submission" date="2014-04" db="EMBL/GenBank/DDBJ databases">
        <authorList>
            <consortium name="DOE Joint Genome Institute"/>
            <person name="Kuo A."/>
            <person name="Kohler A."/>
            <person name="Costa M.D."/>
            <person name="Nagy L.G."/>
            <person name="Floudas D."/>
            <person name="Copeland A."/>
            <person name="Barry K.W."/>
            <person name="Cichocki N."/>
            <person name="Veneault-Fourrey C."/>
            <person name="LaButti K."/>
            <person name="Lindquist E.A."/>
            <person name="Lipzen A."/>
            <person name="Lundell T."/>
            <person name="Morin E."/>
            <person name="Murat C."/>
            <person name="Sun H."/>
            <person name="Tunlid A."/>
            <person name="Henrissat B."/>
            <person name="Grigoriev I.V."/>
            <person name="Hibbett D.S."/>
            <person name="Martin F."/>
            <person name="Nordberg H.P."/>
            <person name="Cantor M.N."/>
            <person name="Hua S.X."/>
        </authorList>
    </citation>
    <scope>NUCLEOTIDE SEQUENCE [LARGE SCALE GENOMIC DNA]</scope>
    <source>
        <strain evidence="1 2">441</strain>
    </source>
</reference>
<protein>
    <recommendedName>
        <fullName evidence="3">Glycine-rich domain-containing protein 1</fullName>
    </recommendedName>
</protein>
<dbReference type="AlphaFoldDB" id="A0A0C9Y5T3"/>
<keyword evidence="2" id="KW-1185">Reference proteome</keyword>
<dbReference type="Pfam" id="PF07173">
    <property type="entry name" value="GRDP-like"/>
    <property type="match status" value="1"/>
</dbReference>
<evidence type="ECO:0000313" key="2">
    <source>
        <dbReference type="Proteomes" id="UP000054018"/>
    </source>
</evidence>
<dbReference type="InterPro" id="IPR009836">
    <property type="entry name" value="GRDP-like"/>
</dbReference>
<dbReference type="STRING" id="765257.A0A0C9Y5T3"/>
<dbReference type="Proteomes" id="UP000054018">
    <property type="component" value="Unassembled WGS sequence"/>
</dbReference>
<dbReference type="HOGENOM" id="CLU_010103_1_1_1"/>
<gene>
    <name evidence="1" type="ORF">PISMIDRAFT_682582</name>
</gene>
<name>A0A0C9Y5T3_9AGAM</name>
<accession>A0A0C9Y5T3</accession>
<evidence type="ECO:0000313" key="1">
    <source>
        <dbReference type="EMBL" id="KIK20080.1"/>
    </source>
</evidence>